<feature type="domain" description="Sas10 C-terminal" evidence="6">
    <location>
        <begin position="439"/>
        <end position="511"/>
    </location>
</feature>
<dbReference type="Proteomes" id="UP000014760">
    <property type="component" value="Unassembled WGS sequence"/>
</dbReference>
<evidence type="ECO:0000256" key="4">
    <source>
        <dbReference type="ARBA" id="ARBA00023242"/>
    </source>
</evidence>
<dbReference type="STRING" id="283909.R7TAH4"/>
<dbReference type="EMBL" id="KB310806">
    <property type="protein sequence ID" value="ELT90709.1"/>
    <property type="molecule type" value="Genomic_DNA"/>
</dbReference>
<dbReference type="PANTHER" id="PTHR13237">
    <property type="entry name" value="SOMETHING ABOUT SILENCING PROTEIN 10-RELATED"/>
    <property type="match status" value="1"/>
</dbReference>
<dbReference type="FunCoup" id="R7TAH4">
    <property type="interactions" value="1543"/>
</dbReference>
<evidence type="ECO:0000313" key="9">
    <source>
        <dbReference type="Proteomes" id="UP000014760"/>
    </source>
</evidence>
<dbReference type="OrthoDB" id="1924577at2759"/>
<protein>
    <recommendedName>
        <fullName evidence="6">Sas10 C-terminal domain-containing protein</fullName>
    </recommendedName>
</protein>
<comment type="subcellular location">
    <subcellularLocation>
        <location evidence="1">Nucleus</location>
    </subcellularLocation>
</comment>
<feature type="compositionally biased region" description="Acidic residues" evidence="5">
    <location>
        <begin position="361"/>
        <end position="372"/>
    </location>
</feature>
<reference evidence="9" key="1">
    <citation type="submission" date="2012-12" db="EMBL/GenBank/DDBJ databases">
        <authorList>
            <person name="Hellsten U."/>
            <person name="Grimwood J."/>
            <person name="Chapman J.A."/>
            <person name="Shapiro H."/>
            <person name="Aerts A."/>
            <person name="Otillar R.P."/>
            <person name="Terry A.Y."/>
            <person name="Boore J.L."/>
            <person name="Simakov O."/>
            <person name="Marletaz F."/>
            <person name="Cho S.-J."/>
            <person name="Edsinger-Gonzales E."/>
            <person name="Havlak P."/>
            <person name="Kuo D.-H."/>
            <person name="Larsson T."/>
            <person name="Lv J."/>
            <person name="Arendt D."/>
            <person name="Savage R."/>
            <person name="Osoegawa K."/>
            <person name="de Jong P."/>
            <person name="Lindberg D.R."/>
            <person name="Seaver E.C."/>
            <person name="Weisblat D.A."/>
            <person name="Putnam N.H."/>
            <person name="Grigoriev I.V."/>
            <person name="Rokhsar D.S."/>
        </authorList>
    </citation>
    <scope>NUCLEOTIDE SEQUENCE</scope>
    <source>
        <strain evidence="9">I ESC-2004</strain>
    </source>
</reference>
<dbReference type="GO" id="GO:0032040">
    <property type="term" value="C:small-subunit processome"/>
    <property type="evidence" value="ECO:0007669"/>
    <property type="project" value="TreeGrafter"/>
</dbReference>
<evidence type="ECO:0000313" key="8">
    <source>
        <dbReference type="EnsemblMetazoa" id="CapteP21928"/>
    </source>
</evidence>
<feature type="compositionally biased region" description="Acidic residues" evidence="5">
    <location>
        <begin position="105"/>
        <end position="116"/>
    </location>
</feature>
<organism evidence="7">
    <name type="scientific">Capitella teleta</name>
    <name type="common">Polychaete worm</name>
    <dbReference type="NCBI Taxonomy" id="283909"/>
    <lineage>
        <taxon>Eukaryota</taxon>
        <taxon>Metazoa</taxon>
        <taxon>Spiralia</taxon>
        <taxon>Lophotrochozoa</taxon>
        <taxon>Annelida</taxon>
        <taxon>Polychaeta</taxon>
        <taxon>Sedentaria</taxon>
        <taxon>Scolecida</taxon>
        <taxon>Capitellidae</taxon>
        <taxon>Capitella</taxon>
    </lineage>
</organism>
<feature type="region of interest" description="Disordered" evidence="5">
    <location>
        <begin position="52"/>
        <end position="80"/>
    </location>
</feature>
<dbReference type="Pfam" id="PF09368">
    <property type="entry name" value="Sas10"/>
    <property type="match status" value="1"/>
</dbReference>
<keyword evidence="9" id="KW-1185">Reference proteome</keyword>
<feature type="compositionally biased region" description="Acidic residues" evidence="5">
    <location>
        <begin position="14"/>
        <end position="23"/>
    </location>
</feature>
<keyword evidence="3" id="KW-0597">Phosphoprotein</keyword>
<dbReference type="Pfam" id="PF04000">
    <property type="entry name" value="Sas10_Utp3"/>
    <property type="match status" value="1"/>
</dbReference>
<dbReference type="PANTHER" id="PTHR13237:SF8">
    <property type="entry name" value="SOMETHING ABOUT SILENCING PROTEIN 10"/>
    <property type="match status" value="1"/>
</dbReference>
<feature type="region of interest" description="Disordered" evidence="5">
    <location>
        <begin position="1"/>
        <end position="26"/>
    </location>
</feature>
<dbReference type="InterPro" id="IPR007146">
    <property type="entry name" value="Sas10/Utp3/C1D"/>
</dbReference>
<dbReference type="InterPro" id="IPR018972">
    <property type="entry name" value="Sas10_C_dom"/>
</dbReference>
<proteinExistence type="inferred from homology"/>
<evidence type="ECO:0000256" key="3">
    <source>
        <dbReference type="ARBA" id="ARBA00022553"/>
    </source>
</evidence>
<dbReference type="AlphaFoldDB" id="R7TAH4"/>
<reference evidence="7 9" key="2">
    <citation type="journal article" date="2013" name="Nature">
        <title>Insights into bilaterian evolution from three spiralian genomes.</title>
        <authorList>
            <person name="Simakov O."/>
            <person name="Marletaz F."/>
            <person name="Cho S.J."/>
            <person name="Edsinger-Gonzales E."/>
            <person name="Havlak P."/>
            <person name="Hellsten U."/>
            <person name="Kuo D.H."/>
            <person name="Larsson T."/>
            <person name="Lv J."/>
            <person name="Arendt D."/>
            <person name="Savage R."/>
            <person name="Osoegawa K."/>
            <person name="de Jong P."/>
            <person name="Grimwood J."/>
            <person name="Chapman J.A."/>
            <person name="Shapiro H."/>
            <person name="Aerts A."/>
            <person name="Otillar R.P."/>
            <person name="Terry A.Y."/>
            <person name="Boore J.L."/>
            <person name="Grigoriev I.V."/>
            <person name="Lindberg D.R."/>
            <person name="Seaver E.C."/>
            <person name="Weisblat D.A."/>
            <person name="Putnam N.H."/>
            <person name="Rokhsar D.S."/>
        </authorList>
    </citation>
    <scope>NUCLEOTIDE SEQUENCE</scope>
    <source>
        <strain evidence="7 9">I ESC-2004</strain>
    </source>
</reference>
<evidence type="ECO:0000256" key="1">
    <source>
        <dbReference type="ARBA" id="ARBA00004123"/>
    </source>
</evidence>
<dbReference type="EnsemblMetazoa" id="CapteT21928">
    <property type="protein sequence ID" value="CapteP21928"/>
    <property type="gene ID" value="CapteG21928"/>
</dbReference>
<comment type="similarity">
    <text evidence="2">Belongs to the SAS10 family.</text>
</comment>
<dbReference type="GO" id="GO:0000462">
    <property type="term" value="P:maturation of SSU-rRNA from tricistronic rRNA transcript (SSU-rRNA, 5.8S rRNA, LSU-rRNA)"/>
    <property type="evidence" value="ECO:0007669"/>
    <property type="project" value="TreeGrafter"/>
</dbReference>
<dbReference type="HOGENOM" id="CLU_025161_1_0_1"/>
<evidence type="ECO:0000256" key="5">
    <source>
        <dbReference type="SAM" id="MobiDB-lite"/>
    </source>
</evidence>
<dbReference type="OMA" id="EEYIRPQ"/>
<feature type="region of interest" description="Disordered" evidence="5">
    <location>
        <begin position="421"/>
        <end position="443"/>
    </location>
</feature>
<reference evidence="8" key="3">
    <citation type="submission" date="2015-06" db="UniProtKB">
        <authorList>
            <consortium name="EnsemblMetazoa"/>
        </authorList>
    </citation>
    <scope>IDENTIFICATION</scope>
</reference>
<accession>R7TAH4</accession>
<dbReference type="EMBL" id="AMQN01014205">
    <property type="status" value="NOT_ANNOTATED_CDS"/>
    <property type="molecule type" value="Genomic_DNA"/>
</dbReference>
<evidence type="ECO:0000256" key="2">
    <source>
        <dbReference type="ARBA" id="ARBA00010979"/>
    </source>
</evidence>
<evidence type="ECO:0000313" key="7">
    <source>
        <dbReference type="EMBL" id="ELT90709.1"/>
    </source>
</evidence>
<gene>
    <name evidence="7" type="ORF">CAPTEDRAFT_21928</name>
</gene>
<sequence length="514" mass="58800">MGKRRKSRGKKEEDGDNIDDLSDADPNTVEFYHDAVDQFHADRDKVLIDAGVKANNKQGHSSDEEQEVLGVGGESDSEDDAEFKEYEQRLHTLRSKGFKEHLPSDSDEEKEDEEEGIATKAWGKSAAKFYGGEDSDEGEMDADVDADLLEEEEALAIQKKLRAQLDESDIGLDIFQPIVKKSTEVKSEGKIKKDLSKLSKKEKLKLLKKESPELIDLMKDFKMKLNELQKTLLPIHSLITENKLPSSKAADFIKTKVQLYLNYCVNLSFYLMLKAKQTPVQNHPVVNRLVQYRNLIQQLNAVGDKMQEEMDFILEKIENGEEIPIAEPQVEPARIDAATFVQRKMQKTVDKKKKKKRVVENEEEEEEEEEMEVTPAVPTGGRSWGRKKAPMVTEDEKLALDYYRMMKEGRKGSEEVVEEMAVGEEREAVGGQEGEDGEEEGRRAINYQMAKNKGLTRQRKKEYRNPRVRYRSRFKDAVKRRRGQVRPVRKELAPYAGEIRGIRAGVKKSVTFVN</sequence>
<keyword evidence="4" id="KW-0539">Nucleus</keyword>
<feature type="region of interest" description="Disordered" evidence="5">
    <location>
        <begin position="94"/>
        <end position="119"/>
    </location>
</feature>
<evidence type="ECO:0000259" key="6">
    <source>
        <dbReference type="Pfam" id="PF09368"/>
    </source>
</evidence>
<feature type="region of interest" description="Disordered" evidence="5">
    <location>
        <begin position="352"/>
        <end position="388"/>
    </location>
</feature>
<name>R7TAH4_CAPTE</name>